<dbReference type="NCBIfam" id="TIGR00199">
    <property type="entry name" value="PncC_domain"/>
    <property type="match status" value="1"/>
</dbReference>
<dbReference type="Pfam" id="PF02464">
    <property type="entry name" value="CinA"/>
    <property type="match status" value="1"/>
</dbReference>
<comment type="caution">
    <text evidence="3">The sequence shown here is derived from an EMBL/GenBank/DDBJ whole genome shotgun (WGS) entry which is preliminary data.</text>
</comment>
<dbReference type="HAMAP" id="MF_00226_B">
    <property type="entry name" value="CinA_B"/>
    <property type="match status" value="1"/>
</dbReference>
<dbReference type="Proteomes" id="UP000886162">
    <property type="component" value="Unassembled WGS sequence"/>
</dbReference>
<evidence type="ECO:0000313" key="3">
    <source>
        <dbReference type="EMBL" id="HDR46661.1"/>
    </source>
</evidence>
<dbReference type="Gene3D" id="3.90.950.20">
    <property type="entry name" value="CinA-like"/>
    <property type="match status" value="1"/>
</dbReference>
<dbReference type="EMBL" id="DSDO01000211">
    <property type="protein sequence ID" value="HDR46661.1"/>
    <property type="molecule type" value="Genomic_DNA"/>
</dbReference>
<dbReference type="PIRSF" id="PIRSF006728">
    <property type="entry name" value="CinA"/>
    <property type="match status" value="1"/>
</dbReference>
<evidence type="ECO:0000259" key="2">
    <source>
        <dbReference type="SMART" id="SM00852"/>
    </source>
</evidence>
<dbReference type="Gene3D" id="3.40.980.10">
    <property type="entry name" value="MoaB/Mog-like domain"/>
    <property type="match status" value="1"/>
</dbReference>
<reference evidence="3" key="1">
    <citation type="journal article" date="2020" name="mSystems">
        <title>Genome- and Community-Level Interaction Insights into Carbon Utilization and Element Cycling Functions of Hydrothermarchaeota in Hydrothermal Sediment.</title>
        <authorList>
            <person name="Zhou Z."/>
            <person name="Liu Y."/>
            <person name="Xu W."/>
            <person name="Pan J."/>
            <person name="Luo Z.H."/>
            <person name="Li M."/>
        </authorList>
    </citation>
    <scope>NUCLEOTIDE SEQUENCE [LARGE SCALE GENOMIC DNA]</scope>
    <source>
        <strain evidence="3">SpSt-1220</strain>
    </source>
</reference>
<dbReference type="AlphaFoldDB" id="A0A831LE99"/>
<dbReference type="SMART" id="SM00852">
    <property type="entry name" value="MoCF_biosynth"/>
    <property type="match status" value="1"/>
</dbReference>
<protein>
    <recommendedName>
        <fullName evidence="1">CinA-like protein</fullName>
    </recommendedName>
</protein>
<accession>A0A831LE99</accession>
<dbReference type="PANTHER" id="PTHR13939">
    <property type="entry name" value="NICOTINAMIDE-NUCLEOTIDE AMIDOHYDROLASE PNCC"/>
    <property type="match status" value="1"/>
</dbReference>
<dbReference type="InterPro" id="IPR036653">
    <property type="entry name" value="CinA-like_C"/>
</dbReference>
<dbReference type="SUPFAM" id="SSF142433">
    <property type="entry name" value="CinA-like"/>
    <property type="match status" value="1"/>
</dbReference>
<organism evidence="3">
    <name type="scientific">Geoalkalibacter subterraneus</name>
    <dbReference type="NCBI Taxonomy" id="483547"/>
    <lineage>
        <taxon>Bacteria</taxon>
        <taxon>Pseudomonadati</taxon>
        <taxon>Thermodesulfobacteriota</taxon>
        <taxon>Desulfuromonadia</taxon>
        <taxon>Desulfuromonadales</taxon>
        <taxon>Geoalkalibacteraceae</taxon>
        <taxon>Geoalkalibacter</taxon>
    </lineage>
</organism>
<dbReference type="InterPro" id="IPR008135">
    <property type="entry name" value="Competence-induced_CinA"/>
</dbReference>
<gene>
    <name evidence="3" type="ORF">ENN94_03065</name>
</gene>
<dbReference type="InterPro" id="IPR008136">
    <property type="entry name" value="CinA_C"/>
</dbReference>
<proteinExistence type="inferred from homology"/>
<evidence type="ECO:0000256" key="1">
    <source>
        <dbReference type="HAMAP-Rule" id="MF_00226"/>
    </source>
</evidence>
<dbReference type="SUPFAM" id="SSF53218">
    <property type="entry name" value="Molybdenum cofactor biosynthesis proteins"/>
    <property type="match status" value="1"/>
</dbReference>
<dbReference type="PANTHER" id="PTHR13939:SF0">
    <property type="entry name" value="NMN AMIDOHYDROLASE-LIKE PROTEIN YFAY"/>
    <property type="match status" value="1"/>
</dbReference>
<name>A0A831LE99_9BACT</name>
<dbReference type="NCBIfam" id="TIGR00200">
    <property type="entry name" value="cinA_nterm"/>
    <property type="match status" value="1"/>
</dbReference>
<dbReference type="InterPro" id="IPR036425">
    <property type="entry name" value="MoaB/Mog-like_dom_sf"/>
</dbReference>
<dbReference type="Pfam" id="PF00994">
    <property type="entry name" value="MoCF_biosynth"/>
    <property type="match status" value="1"/>
</dbReference>
<dbReference type="InterPro" id="IPR001453">
    <property type="entry name" value="MoaB/Mog_dom"/>
</dbReference>
<feature type="domain" description="MoaB/Mog" evidence="2">
    <location>
        <begin position="7"/>
        <end position="173"/>
    </location>
</feature>
<sequence>MPSFDIAILTTADDLLSGDSTDSSGTVVVDMLTRHGYRPRCSLAVSDSEKEIFAALNYLAQQARFVIISGGLGTGSNALTARAAARALGLPLVIHEEALEMVRSWCHTRHQALDPANQRVALLPQSAQLLANPQGMTPGFTLNYNQCRMFFLPAAVNELRTMLEQAVLPELKQDFPEEQRLHRRTLKLFGLTEVRIRTMIPNARLPEGVTLNYSHDFPLVLVNLKAQGEEAEQRLDQAEALLLQVLGDHLMAREGQNAESNVAQLLTQAGLTLSLAESCTGGLLCSMLTRHPGASAFLNRAGVTYADAAKQHWLKVPQAILLQHGAVSEPCARAMASGLRHESGTDLALAITGIAGPDGGTPDKPVGTVYLALASDSGVHAQRYLFSGDRARVQRMSAFMALEWLRRFALQRLDED</sequence>
<comment type="similarity">
    <text evidence="1">Belongs to the CinA family.</text>
</comment>
<dbReference type="InterPro" id="IPR050101">
    <property type="entry name" value="CinA"/>
</dbReference>